<gene>
    <name evidence="2" type="primary">GLEAN_13358</name>
    <name evidence="2" type="ORF">TcasGA2_TC013358</name>
</gene>
<dbReference type="Proteomes" id="UP000007266">
    <property type="component" value="Linkage group 5"/>
</dbReference>
<dbReference type="HOGENOM" id="CLU_2402536_0_0_1"/>
<dbReference type="EMBL" id="KQ971343">
    <property type="protein sequence ID" value="EFA03372.1"/>
    <property type="molecule type" value="Genomic_DNA"/>
</dbReference>
<protein>
    <submittedName>
        <fullName evidence="2">Uncharacterized protein</fullName>
    </submittedName>
</protein>
<dbReference type="InParanoid" id="D6WM12"/>
<organism evidence="2 3">
    <name type="scientific">Tribolium castaneum</name>
    <name type="common">Red flour beetle</name>
    <dbReference type="NCBI Taxonomy" id="7070"/>
    <lineage>
        <taxon>Eukaryota</taxon>
        <taxon>Metazoa</taxon>
        <taxon>Ecdysozoa</taxon>
        <taxon>Arthropoda</taxon>
        <taxon>Hexapoda</taxon>
        <taxon>Insecta</taxon>
        <taxon>Pterygota</taxon>
        <taxon>Neoptera</taxon>
        <taxon>Endopterygota</taxon>
        <taxon>Coleoptera</taxon>
        <taxon>Polyphaga</taxon>
        <taxon>Cucujiformia</taxon>
        <taxon>Tenebrionidae</taxon>
        <taxon>Tenebrionidae incertae sedis</taxon>
        <taxon>Tribolium</taxon>
    </lineage>
</organism>
<name>D6WM12_TRICA</name>
<proteinExistence type="predicted"/>
<evidence type="ECO:0000313" key="2">
    <source>
        <dbReference type="EMBL" id="EFA03372.1"/>
    </source>
</evidence>
<feature type="compositionally biased region" description="Basic and acidic residues" evidence="1">
    <location>
        <begin position="8"/>
        <end position="18"/>
    </location>
</feature>
<dbReference type="AlphaFoldDB" id="D6WM12"/>
<keyword evidence="3" id="KW-1185">Reference proteome</keyword>
<evidence type="ECO:0000313" key="3">
    <source>
        <dbReference type="Proteomes" id="UP000007266"/>
    </source>
</evidence>
<reference evidence="2 3" key="1">
    <citation type="journal article" date="2008" name="Nature">
        <title>The genome of the model beetle and pest Tribolium castaneum.</title>
        <authorList>
            <consortium name="Tribolium Genome Sequencing Consortium"/>
            <person name="Richards S."/>
            <person name="Gibbs R.A."/>
            <person name="Weinstock G.M."/>
            <person name="Brown S.J."/>
            <person name="Denell R."/>
            <person name="Beeman R.W."/>
            <person name="Gibbs R."/>
            <person name="Beeman R.W."/>
            <person name="Brown S.J."/>
            <person name="Bucher G."/>
            <person name="Friedrich M."/>
            <person name="Grimmelikhuijzen C.J."/>
            <person name="Klingler M."/>
            <person name="Lorenzen M."/>
            <person name="Richards S."/>
            <person name="Roth S."/>
            <person name="Schroder R."/>
            <person name="Tautz D."/>
            <person name="Zdobnov E.M."/>
            <person name="Muzny D."/>
            <person name="Gibbs R.A."/>
            <person name="Weinstock G.M."/>
            <person name="Attaway T."/>
            <person name="Bell S."/>
            <person name="Buhay C.J."/>
            <person name="Chandrabose M.N."/>
            <person name="Chavez D."/>
            <person name="Clerk-Blankenburg K.P."/>
            <person name="Cree A."/>
            <person name="Dao M."/>
            <person name="Davis C."/>
            <person name="Chacko J."/>
            <person name="Dinh H."/>
            <person name="Dugan-Rocha S."/>
            <person name="Fowler G."/>
            <person name="Garner T.T."/>
            <person name="Garnes J."/>
            <person name="Gnirke A."/>
            <person name="Hawes A."/>
            <person name="Hernandez J."/>
            <person name="Hines S."/>
            <person name="Holder M."/>
            <person name="Hume J."/>
            <person name="Jhangiani S.N."/>
            <person name="Joshi V."/>
            <person name="Khan Z.M."/>
            <person name="Jackson L."/>
            <person name="Kovar C."/>
            <person name="Kowis A."/>
            <person name="Lee S."/>
            <person name="Lewis L.R."/>
            <person name="Margolis J."/>
            <person name="Morgan M."/>
            <person name="Nazareth L.V."/>
            <person name="Nguyen N."/>
            <person name="Okwuonu G."/>
            <person name="Parker D."/>
            <person name="Richards S."/>
            <person name="Ruiz S.J."/>
            <person name="Santibanez J."/>
            <person name="Savard J."/>
            <person name="Scherer S.E."/>
            <person name="Schneider B."/>
            <person name="Sodergren E."/>
            <person name="Tautz D."/>
            <person name="Vattahil S."/>
            <person name="Villasana D."/>
            <person name="White C.S."/>
            <person name="Wright R."/>
            <person name="Park Y."/>
            <person name="Beeman R.W."/>
            <person name="Lord J."/>
            <person name="Oppert B."/>
            <person name="Lorenzen M."/>
            <person name="Brown S."/>
            <person name="Wang L."/>
            <person name="Savard J."/>
            <person name="Tautz D."/>
            <person name="Richards S."/>
            <person name="Weinstock G."/>
            <person name="Gibbs R.A."/>
            <person name="Liu Y."/>
            <person name="Worley K."/>
            <person name="Weinstock G."/>
            <person name="Elsik C.G."/>
            <person name="Reese J.T."/>
            <person name="Elhaik E."/>
            <person name="Landan G."/>
            <person name="Graur D."/>
            <person name="Arensburger P."/>
            <person name="Atkinson P."/>
            <person name="Beeman R.W."/>
            <person name="Beidler J."/>
            <person name="Brown S.J."/>
            <person name="Demuth J.P."/>
            <person name="Drury D.W."/>
            <person name="Du Y.Z."/>
            <person name="Fujiwara H."/>
            <person name="Lorenzen M."/>
            <person name="Maselli V."/>
            <person name="Osanai M."/>
            <person name="Park Y."/>
            <person name="Robertson H.M."/>
            <person name="Tu Z."/>
            <person name="Wang J.J."/>
            <person name="Wang S."/>
            <person name="Richards S."/>
            <person name="Song H."/>
            <person name="Zhang L."/>
            <person name="Sodergren E."/>
            <person name="Werner D."/>
            <person name="Stanke M."/>
            <person name="Morgenstern B."/>
            <person name="Solovyev V."/>
            <person name="Kosarev P."/>
            <person name="Brown G."/>
            <person name="Chen H.C."/>
            <person name="Ermolaeva O."/>
            <person name="Hlavina W."/>
            <person name="Kapustin Y."/>
            <person name="Kiryutin B."/>
            <person name="Kitts P."/>
            <person name="Maglott D."/>
            <person name="Pruitt K."/>
            <person name="Sapojnikov V."/>
            <person name="Souvorov A."/>
            <person name="Mackey A.J."/>
            <person name="Waterhouse R.M."/>
            <person name="Wyder S."/>
            <person name="Zdobnov E.M."/>
            <person name="Zdobnov E.M."/>
            <person name="Wyder S."/>
            <person name="Kriventseva E.V."/>
            <person name="Kadowaki T."/>
            <person name="Bork P."/>
            <person name="Aranda M."/>
            <person name="Bao R."/>
            <person name="Beermann A."/>
            <person name="Berns N."/>
            <person name="Bolognesi R."/>
            <person name="Bonneton F."/>
            <person name="Bopp D."/>
            <person name="Brown S.J."/>
            <person name="Bucher G."/>
            <person name="Butts T."/>
            <person name="Chaumot A."/>
            <person name="Denell R.E."/>
            <person name="Ferrier D.E."/>
            <person name="Friedrich M."/>
            <person name="Gordon C.M."/>
            <person name="Jindra M."/>
            <person name="Klingler M."/>
            <person name="Lan Q."/>
            <person name="Lattorff H.M."/>
            <person name="Laudet V."/>
            <person name="von Levetsow C."/>
            <person name="Liu Z."/>
            <person name="Lutz R."/>
            <person name="Lynch J.A."/>
            <person name="da Fonseca R.N."/>
            <person name="Posnien N."/>
            <person name="Reuter R."/>
            <person name="Roth S."/>
            <person name="Savard J."/>
            <person name="Schinko J.B."/>
            <person name="Schmitt C."/>
            <person name="Schoppmeier M."/>
            <person name="Schroder R."/>
            <person name="Shippy T.D."/>
            <person name="Simonnet F."/>
            <person name="Marques-Souza H."/>
            <person name="Tautz D."/>
            <person name="Tomoyasu Y."/>
            <person name="Trauner J."/>
            <person name="Van der Zee M."/>
            <person name="Vervoort M."/>
            <person name="Wittkopp N."/>
            <person name="Wimmer E.A."/>
            <person name="Yang X."/>
            <person name="Jones A.K."/>
            <person name="Sattelle D.B."/>
            <person name="Ebert P.R."/>
            <person name="Nelson D."/>
            <person name="Scott J.G."/>
            <person name="Beeman R.W."/>
            <person name="Muthukrishnan S."/>
            <person name="Kramer K.J."/>
            <person name="Arakane Y."/>
            <person name="Beeman R.W."/>
            <person name="Zhu Q."/>
            <person name="Hogenkamp D."/>
            <person name="Dixit R."/>
            <person name="Oppert B."/>
            <person name="Jiang H."/>
            <person name="Zou Z."/>
            <person name="Marshall J."/>
            <person name="Elpidina E."/>
            <person name="Vinokurov K."/>
            <person name="Oppert C."/>
            <person name="Zou Z."/>
            <person name="Evans J."/>
            <person name="Lu Z."/>
            <person name="Zhao P."/>
            <person name="Sumathipala N."/>
            <person name="Altincicek B."/>
            <person name="Vilcinskas A."/>
            <person name="Williams M."/>
            <person name="Hultmark D."/>
            <person name="Hetru C."/>
            <person name="Jiang H."/>
            <person name="Grimmelikhuijzen C.J."/>
            <person name="Hauser F."/>
            <person name="Cazzamali G."/>
            <person name="Williamson M."/>
            <person name="Park Y."/>
            <person name="Li B."/>
            <person name="Tanaka Y."/>
            <person name="Predel R."/>
            <person name="Neupert S."/>
            <person name="Schachtner J."/>
            <person name="Verleyen P."/>
            <person name="Raible F."/>
            <person name="Bork P."/>
            <person name="Friedrich M."/>
            <person name="Walden K.K."/>
            <person name="Robertson H.M."/>
            <person name="Angeli S."/>
            <person name="Foret S."/>
            <person name="Bucher G."/>
            <person name="Schuetz S."/>
            <person name="Maleszka R."/>
            <person name="Wimmer E.A."/>
            <person name="Beeman R.W."/>
            <person name="Lorenzen M."/>
            <person name="Tomoyasu Y."/>
            <person name="Miller S.C."/>
            <person name="Grossmann D."/>
            <person name="Bucher G."/>
        </authorList>
    </citation>
    <scope>NUCLEOTIDE SEQUENCE [LARGE SCALE GENOMIC DNA]</scope>
    <source>
        <strain evidence="2 3">Georgia GA2</strain>
    </source>
</reference>
<feature type="region of interest" description="Disordered" evidence="1">
    <location>
        <begin position="1"/>
        <end position="32"/>
    </location>
</feature>
<sequence>MIYHHRSKNDENSHKVHQPENSTEINSFRNGTRPKKFDVKGAFTRRKTIRAHVTGFIIIRVTSACPRIHQRIARMTIRFLRIEHSTFNNSRIE</sequence>
<reference evidence="2 3" key="2">
    <citation type="journal article" date="2010" name="Nucleic Acids Res.">
        <title>BeetleBase in 2010: revisions to provide comprehensive genomic information for Tribolium castaneum.</title>
        <authorList>
            <person name="Kim H.S."/>
            <person name="Murphy T."/>
            <person name="Xia J."/>
            <person name="Caragea D."/>
            <person name="Park Y."/>
            <person name="Beeman R.W."/>
            <person name="Lorenzen M.D."/>
            <person name="Butcher S."/>
            <person name="Manak J.R."/>
            <person name="Brown S.J."/>
        </authorList>
    </citation>
    <scope>GENOME REANNOTATION</scope>
    <source>
        <strain evidence="2 3">Georgia GA2</strain>
    </source>
</reference>
<evidence type="ECO:0000256" key="1">
    <source>
        <dbReference type="SAM" id="MobiDB-lite"/>
    </source>
</evidence>
<accession>D6WM12</accession>
<feature type="compositionally biased region" description="Polar residues" evidence="1">
    <location>
        <begin position="19"/>
        <end position="30"/>
    </location>
</feature>